<dbReference type="EMBL" id="AVOT02029373">
    <property type="protein sequence ID" value="MBW0522190.1"/>
    <property type="molecule type" value="Genomic_DNA"/>
</dbReference>
<dbReference type="OrthoDB" id="3366231at2759"/>
<protein>
    <submittedName>
        <fullName evidence="1">Uncharacterized protein</fullName>
    </submittedName>
</protein>
<organism evidence="1 2">
    <name type="scientific">Austropuccinia psidii MF-1</name>
    <dbReference type="NCBI Taxonomy" id="1389203"/>
    <lineage>
        <taxon>Eukaryota</taxon>
        <taxon>Fungi</taxon>
        <taxon>Dikarya</taxon>
        <taxon>Basidiomycota</taxon>
        <taxon>Pucciniomycotina</taxon>
        <taxon>Pucciniomycetes</taxon>
        <taxon>Pucciniales</taxon>
        <taxon>Sphaerophragmiaceae</taxon>
        <taxon>Austropuccinia</taxon>
    </lineage>
</organism>
<gene>
    <name evidence="1" type="ORF">O181_061905</name>
</gene>
<sequence>MIGPVLPSEGDEPKFAQVFVVFNKNNQGAEVRNSNVHHLAEKNILLRWQKFLTKWNPYAKIYRSTKEILYFNSSKTLRLTTVEGRNVNKNTYNAPTVDEVAVVVQNGEERSCLRDIQLQQIGGES</sequence>
<reference evidence="1" key="1">
    <citation type="submission" date="2021-03" db="EMBL/GenBank/DDBJ databases">
        <title>Draft genome sequence of rust myrtle Austropuccinia psidii MF-1, a brazilian biotype.</title>
        <authorList>
            <person name="Quecine M.C."/>
            <person name="Pachon D.M.R."/>
            <person name="Bonatelli M.L."/>
            <person name="Correr F.H."/>
            <person name="Franceschini L.M."/>
            <person name="Leite T.F."/>
            <person name="Margarido G.R.A."/>
            <person name="Almeida C.A."/>
            <person name="Ferrarezi J.A."/>
            <person name="Labate C.A."/>
        </authorList>
    </citation>
    <scope>NUCLEOTIDE SEQUENCE</scope>
    <source>
        <strain evidence="1">MF-1</strain>
    </source>
</reference>
<keyword evidence="2" id="KW-1185">Reference proteome</keyword>
<dbReference type="AlphaFoldDB" id="A0A9Q3I0W9"/>
<evidence type="ECO:0000313" key="2">
    <source>
        <dbReference type="Proteomes" id="UP000765509"/>
    </source>
</evidence>
<accession>A0A9Q3I0W9</accession>
<proteinExistence type="predicted"/>
<evidence type="ECO:0000313" key="1">
    <source>
        <dbReference type="EMBL" id="MBW0522190.1"/>
    </source>
</evidence>
<dbReference type="PANTHER" id="PTHR45786:SF74">
    <property type="entry name" value="ATP-DEPENDENT DNA HELICASE"/>
    <property type="match status" value="1"/>
</dbReference>
<comment type="caution">
    <text evidence="1">The sequence shown here is derived from an EMBL/GenBank/DDBJ whole genome shotgun (WGS) entry which is preliminary data.</text>
</comment>
<name>A0A9Q3I0W9_9BASI</name>
<dbReference type="PANTHER" id="PTHR45786">
    <property type="entry name" value="DNA BINDING PROTEIN-LIKE"/>
    <property type="match status" value="1"/>
</dbReference>
<dbReference type="Proteomes" id="UP000765509">
    <property type="component" value="Unassembled WGS sequence"/>
</dbReference>